<accession>A0A2N5DTW8</accession>
<comment type="caution">
    <text evidence="1">The sequence shown here is derived from an EMBL/GenBank/DDBJ whole genome shotgun (WGS) entry which is preliminary data.</text>
</comment>
<gene>
    <name evidence="1" type="ORF">CYR32_19480</name>
</gene>
<name>A0A2N5DTW8_9GAMM</name>
<reference evidence="1 2" key="1">
    <citation type="submission" date="2017-12" db="EMBL/GenBank/DDBJ databases">
        <title>Characterization of six clinical isolates of Enterochimera gen. nov., a novel genus of the Yersiniaciae family and the three species Enterochimera arupensis sp. nov., Enterochimera coloradensis sp. nov, and Enterochimera californica sp. nov.</title>
        <authorList>
            <person name="Rossi A."/>
            <person name="Fisher M."/>
        </authorList>
    </citation>
    <scope>NUCLEOTIDE SEQUENCE [LARGE SCALE GENOMIC DNA]</scope>
    <source>
        <strain evidence="2">2016-Iso4</strain>
    </source>
</reference>
<dbReference type="Proteomes" id="UP000234503">
    <property type="component" value="Unassembled WGS sequence"/>
</dbReference>
<dbReference type="RefSeq" id="WP_101826779.1">
    <property type="nucleotide sequence ID" value="NZ_PJZH01000035.1"/>
</dbReference>
<evidence type="ECO:0000313" key="2">
    <source>
        <dbReference type="Proteomes" id="UP000234503"/>
    </source>
</evidence>
<organism evidence="1 2">
    <name type="scientific">Chimaeribacter coloradensis</name>
    <dbReference type="NCBI Taxonomy" id="2060068"/>
    <lineage>
        <taxon>Bacteria</taxon>
        <taxon>Pseudomonadati</taxon>
        <taxon>Pseudomonadota</taxon>
        <taxon>Gammaproteobacteria</taxon>
        <taxon>Enterobacterales</taxon>
        <taxon>Yersiniaceae</taxon>
        <taxon>Chimaeribacter</taxon>
    </lineage>
</organism>
<keyword evidence="2" id="KW-1185">Reference proteome</keyword>
<protein>
    <submittedName>
        <fullName evidence="1">Uncharacterized protein</fullName>
    </submittedName>
</protein>
<dbReference type="OrthoDB" id="6604118at2"/>
<sequence length="162" mass="18086">MSTKARFFKKVQQSNTVTELDERSLEADIQAFCRRMESFARQLGHWFEGSAIEVIVATKYLHDLSTIGYSLNSGAVCYEITTITLRHGTRSVTIMPEQLRQGREKGCVTLTVDSAAGVAGKQKYSLCMAPESGWLIREEAQTPADSIPLTEDVFFQTIEKLA</sequence>
<dbReference type="AlphaFoldDB" id="A0A2N5DTW8"/>
<dbReference type="EMBL" id="PJZH01000035">
    <property type="protein sequence ID" value="PLR30095.1"/>
    <property type="molecule type" value="Genomic_DNA"/>
</dbReference>
<evidence type="ECO:0000313" key="1">
    <source>
        <dbReference type="EMBL" id="PLR30095.1"/>
    </source>
</evidence>
<proteinExistence type="predicted"/>